<dbReference type="AlphaFoldDB" id="A0A3N3ZTZ0"/>
<dbReference type="Proteomes" id="UP000270616">
    <property type="component" value="Unassembled WGS sequence"/>
</dbReference>
<dbReference type="EMBL" id="RKMF01000007">
    <property type="protein sequence ID" value="ROZ63335.1"/>
    <property type="molecule type" value="Genomic_DNA"/>
</dbReference>
<feature type="region of interest" description="Disordered" evidence="1">
    <location>
        <begin position="1"/>
        <end position="63"/>
    </location>
</feature>
<feature type="compositionally biased region" description="Basic and acidic residues" evidence="1">
    <location>
        <begin position="187"/>
        <end position="205"/>
    </location>
</feature>
<feature type="region of interest" description="Disordered" evidence="1">
    <location>
        <begin position="183"/>
        <end position="205"/>
    </location>
</feature>
<feature type="compositionally biased region" description="Basic residues" evidence="1">
    <location>
        <begin position="24"/>
        <end position="38"/>
    </location>
</feature>
<evidence type="ECO:0000256" key="1">
    <source>
        <dbReference type="SAM" id="MobiDB-lite"/>
    </source>
</evidence>
<feature type="compositionally biased region" description="Polar residues" evidence="1">
    <location>
        <begin position="1"/>
        <end position="21"/>
    </location>
</feature>
<comment type="caution">
    <text evidence="2">The sequence shown here is derived from an EMBL/GenBank/DDBJ whole genome shotgun (WGS) entry which is preliminary data.</text>
</comment>
<evidence type="ECO:0000313" key="3">
    <source>
        <dbReference type="Proteomes" id="UP000270616"/>
    </source>
</evidence>
<accession>A0A3N3ZTZ0</accession>
<dbReference type="OrthoDB" id="4879526at2"/>
<proteinExistence type="predicted"/>
<name>A0A3N3ZTZ0_9MICC</name>
<gene>
    <name evidence="2" type="ORF">EDL96_07315</name>
</gene>
<reference evidence="2 3" key="1">
    <citation type="submission" date="2018-10" db="EMBL/GenBank/DDBJ databases">
        <title>Kocuria sp. M5W7-7, whole genome shotgun sequence.</title>
        <authorList>
            <person name="Tuo L."/>
        </authorList>
    </citation>
    <scope>NUCLEOTIDE SEQUENCE [LARGE SCALE GENOMIC DNA]</scope>
    <source>
        <strain evidence="2 3">M5W7-7</strain>
    </source>
</reference>
<evidence type="ECO:0000313" key="2">
    <source>
        <dbReference type="EMBL" id="ROZ63335.1"/>
    </source>
</evidence>
<organism evidence="2 3">
    <name type="scientific">Kocuria soli</name>
    <dbReference type="NCBI Taxonomy" id="2485125"/>
    <lineage>
        <taxon>Bacteria</taxon>
        <taxon>Bacillati</taxon>
        <taxon>Actinomycetota</taxon>
        <taxon>Actinomycetes</taxon>
        <taxon>Micrococcales</taxon>
        <taxon>Micrococcaceae</taxon>
        <taxon>Kocuria</taxon>
    </lineage>
</organism>
<sequence>MASGSQKPSTSAPGKTRSGQAKSGKPKKDRGAARRAKAAAKDPSTPSSTRRTRSQDAANAWRQGISTATASAVDQMTAHVQAVVLDQLEQFGAFPPFVVVARRDGEFELHSLSPEELERSSPADALDSLRNWTRESAAELLGAALAFGATLPDRSGASALIVEVEHVDGVSLTVIQAYKVKGTKGAKRTELEDATVENREPSLLR</sequence>
<dbReference type="RefSeq" id="WP_123825134.1">
    <property type="nucleotide sequence ID" value="NZ_RKMF01000007.1"/>
</dbReference>
<protein>
    <submittedName>
        <fullName evidence="2">Uncharacterized protein</fullName>
    </submittedName>
</protein>
<keyword evidence="3" id="KW-1185">Reference proteome</keyword>